<proteinExistence type="predicted"/>
<keyword evidence="1" id="KW-1133">Transmembrane helix</keyword>
<accession>A0A9Q5Z680</accession>
<dbReference type="Proteomes" id="UP000222310">
    <property type="component" value="Unassembled WGS sequence"/>
</dbReference>
<reference evidence="2 3" key="1">
    <citation type="submission" date="2015-02" db="EMBL/GenBank/DDBJ databases">
        <title>Nostoc linckia genome annotation.</title>
        <authorList>
            <person name="Zhou Z."/>
        </authorList>
    </citation>
    <scope>NUCLEOTIDE SEQUENCE [LARGE SCALE GENOMIC DNA]</scope>
    <source>
        <strain evidence="3">z8</strain>
    </source>
</reference>
<dbReference type="EMBL" id="LAHD01000142">
    <property type="protein sequence ID" value="PHJ95555.1"/>
    <property type="molecule type" value="Genomic_DNA"/>
</dbReference>
<gene>
    <name evidence="2" type="ORF">VF08_31865</name>
</gene>
<comment type="caution">
    <text evidence="2">The sequence shown here is derived from an EMBL/GenBank/DDBJ whole genome shotgun (WGS) entry which is preliminary data.</text>
</comment>
<protein>
    <submittedName>
        <fullName evidence="2">Uncharacterized protein</fullName>
    </submittedName>
</protein>
<evidence type="ECO:0000256" key="1">
    <source>
        <dbReference type="SAM" id="Phobius"/>
    </source>
</evidence>
<keyword evidence="1" id="KW-0472">Membrane</keyword>
<keyword evidence="1" id="KW-0812">Transmembrane</keyword>
<feature type="transmembrane region" description="Helical" evidence="1">
    <location>
        <begin position="20"/>
        <end position="39"/>
    </location>
</feature>
<organism evidence="2 3">
    <name type="scientific">Nostoc linckia z8</name>
    <dbReference type="NCBI Taxonomy" id="1628746"/>
    <lineage>
        <taxon>Bacteria</taxon>
        <taxon>Bacillati</taxon>
        <taxon>Cyanobacteriota</taxon>
        <taxon>Cyanophyceae</taxon>
        <taxon>Nostocales</taxon>
        <taxon>Nostocaceae</taxon>
        <taxon>Nostoc</taxon>
    </lineage>
</organism>
<dbReference type="AlphaFoldDB" id="A0A9Q5Z680"/>
<evidence type="ECO:0000313" key="3">
    <source>
        <dbReference type="Proteomes" id="UP000222310"/>
    </source>
</evidence>
<name>A0A9Q5Z680_NOSLI</name>
<sequence>MTVSSQQLTVNSQRPKLEQFIFWSSLSLFFLFPILYSLASTDEKSNEEFATNKKVFLRIAIKYTQDKYREKPSNSLSVLIF</sequence>
<evidence type="ECO:0000313" key="2">
    <source>
        <dbReference type="EMBL" id="PHJ95555.1"/>
    </source>
</evidence>